<accession>A0A1A8JV94</accession>
<reference evidence="1" key="2">
    <citation type="submission" date="2016-06" db="EMBL/GenBank/DDBJ databases">
        <title>The genome of a short-lived fish provides insights into sex chromosome evolution and the genetic control of aging.</title>
        <authorList>
            <person name="Reichwald K."/>
            <person name="Felder M."/>
            <person name="Petzold A."/>
            <person name="Koch P."/>
            <person name="Groth M."/>
            <person name="Platzer M."/>
        </authorList>
    </citation>
    <scope>NUCLEOTIDE SEQUENCE</scope>
    <source>
        <tissue evidence="1">Brain</tissue>
    </source>
</reference>
<protein>
    <submittedName>
        <fullName evidence="1">Uncharacterized protein</fullName>
    </submittedName>
</protein>
<dbReference type="EMBL" id="HAEE01003998">
    <property type="protein sequence ID" value="SBR24018.1"/>
    <property type="molecule type" value="Transcribed_RNA"/>
</dbReference>
<sequence>YSRSRRVCVSHSCQPTDALHLSFTRSQRQCGQNEAAVEILGQD</sequence>
<feature type="non-terminal residue" evidence="1">
    <location>
        <position position="43"/>
    </location>
</feature>
<feature type="non-terminal residue" evidence="1">
    <location>
        <position position="1"/>
    </location>
</feature>
<proteinExistence type="predicted"/>
<organism evidence="1">
    <name type="scientific">Nothobranchius kuhntae</name>
    <name type="common">Beira killifish</name>
    <dbReference type="NCBI Taxonomy" id="321403"/>
    <lineage>
        <taxon>Eukaryota</taxon>
        <taxon>Metazoa</taxon>
        <taxon>Chordata</taxon>
        <taxon>Craniata</taxon>
        <taxon>Vertebrata</taxon>
        <taxon>Euteleostomi</taxon>
        <taxon>Actinopterygii</taxon>
        <taxon>Neopterygii</taxon>
        <taxon>Teleostei</taxon>
        <taxon>Neoteleostei</taxon>
        <taxon>Acanthomorphata</taxon>
        <taxon>Ovalentaria</taxon>
        <taxon>Atherinomorphae</taxon>
        <taxon>Cyprinodontiformes</taxon>
        <taxon>Nothobranchiidae</taxon>
        <taxon>Nothobranchius</taxon>
    </lineage>
</organism>
<name>A0A1A8JV94_NOTKU</name>
<reference evidence="1" key="1">
    <citation type="submission" date="2016-05" db="EMBL/GenBank/DDBJ databases">
        <authorList>
            <person name="Lavstsen T."/>
            <person name="Jespersen J.S."/>
        </authorList>
    </citation>
    <scope>NUCLEOTIDE SEQUENCE</scope>
    <source>
        <tissue evidence="1">Brain</tissue>
    </source>
</reference>
<dbReference type="AlphaFoldDB" id="A0A1A8JV94"/>
<gene>
    <name evidence="1" type="primary">CU459095.1</name>
</gene>
<evidence type="ECO:0000313" key="1">
    <source>
        <dbReference type="EMBL" id="SBR24018.1"/>
    </source>
</evidence>